<dbReference type="PANTHER" id="PTHR43434">
    <property type="entry name" value="PHOSPHOGLYCOLATE PHOSPHATASE"/>
    <property type="match status" value="1"/>
</dbReference>
<dbReference type="Gene3D" id="3.40.50.1000">
    <property type="entry name" value="HAD superfamily/HAD-like"/>
    <property type="match status" value="1"/>
</dbReference>
<evidence type="ECO:0000313" key="2">
    <source>
        <dbReference type="Proteomes" id="UP000434036"/>
    </source>
</evidence>
<comment type="caution">
    <text evidence="1">The sequence shown here is derived from an EMBL/GenBank/DDBJ whole genome shotgun (WGS) entry which is preliminary data.</text>
</comment>
<reference evidence="1 2" key="1">
    <citation type="submission" date="2019-12" db="EMBL/GenBank/DDBJ databases">
        <authorList>
            <person name="Yang R."/>
        </authorList>
    </citation>
    <scope>NUCLEOTIDE SEQUENCE [LARGE SCALE GENOMIC DNA]</scope>
    <source>
        <strain evidence="1 2">DONG20-135</strain>
    </source>
</reference>
<dbReference type="InterPro" id="IPR023214">
    <property type="entry name" value="HAD_sf"/>
</dbReference>
<dbReference type="GO" id="GO:0006281">
    <property type="term" value="P:DNA repair"/>
    <property type="evidence" value="ECO:0007669"/>
    <property type="project" value="TreeGrafter"/>
</dbReference>
<dbReference type="GO" id="GO:0008967">
    <property type="term" value="F:phosphoglycolate phosphatase activity"/>
    <property type="evidence" value="ECO:0007669"/>
    <property type="project" value="TreeGrafter"/>
</dbReference>
<accession>A0A6N8U3N4</accession>
<gene>
    <name evidence="1" type="ORF">GSF08_01205</name>
</gene>
<organism evidence="1 2">
    <name type="scientific">Copranaerobaculum intestinale</name>
    <dbReference type="NCBI Taxonomy" id="2692629"/>
    <lineage>
        <taxon>Bacteria</taxon>
        <taxon>Bacillati</taxon>
        <taxon>Bacillota</taxon>
        <taxon>Erysipelotrichia</taxon>
        <taxon>Erysipelotrichales</taxon>
        <taxon>Erysipelotrichaceae</taxon>
        <taxon>Copranaerobaculum</taxon>
    </lineage>
</organism>
<dbReference type="AlphaFoldDB" id="A0A6N8U3N4"/>
<reference evidence="1 2" key="2">
    <citation type="submission" date="2020-01" db="EMBL/GenBank/DDBJ databases">
        <title>Clostridiaceae sp. nov. isolated from the gut of human by culturomics.</title>
        <authorList>
            <person name="Chang Y."/>
        </authorList>
    </citation>
    <scope>NUCLEOTIDE SEQUENCE [LARGE SCALE GENOMIC DNA]</scope>
    <source>
        <strain evidence="1 2">DONG20-135</strain>
    </source>
</reference>
<keyword evidence="1" id="KW-0378">Hydrolase</keyword>
<dbReference type="Gene3D" id="1.10.150.240">
    <property type="entry name" value="Putative phosphatase, domain 2"/>
    <property type="match status" value="1"/>
</dbReference>
<evidence type="ECO:0000313" key="1">
    <source>
        <dbReference type="EMBL" id="MXQ72560.1"/>
    </source>
</evidence>
<dbReference type="InterPro" id="IPR041492">
    <property type="entry name" value="HAD_2"/>
</dbReference>
<dbReference type="SFLD" id="SFLDS00003">
    <property type="entry name" value="Haloacid_Dehalogenase"/>
    <property type="match status" value="1"/>
</dbReference>
<protein>
    <submittedName>
        <fullName evidence="1">HAD hydrolase-like protein</fullName>
    </submittedName>
</protein>
<dbReference type="InterPro" id="IPR036412">
    <property type="entry name" value="HAD-like_sf"/>
</dbReference>
<sequence length="212" mass="24460">MYQMVVWDCDGTLVNASRMIDCLYEGYHRMYPDRPHKPRSEFVCCYYFTDRETRDYLNIAPSEEETFHHICFGENSEAMDSVQAFDHIVEVILKLKELGIRQGVNTSRNHLMWNEAIKQLGKEAHEALDTVVTQEEIKHPKPAPDSLEYLMDITGLAAEDILFIGDSINDALCAESVHVPFAYAKWGEVLPQHIPCRYVLQNPLEILQIIKN</sequence>
<dbReference type="SFLD" id="SFLDG01129">
    <property type="entry name" value="C1.5:_HAD__Beta-PGM__Phosphata"/>
    <property type="match status" value="1"/>
</dbReference>
<dbReference type="RefSeq" id="WP_160624050.1">
    <property type="nucleotide sequence ID" value="NZ_WUUQ01000001.1"/>
</dbReference>
<name>A0A6N8U3N4_9FIRM</name>
<dbReference type="Pfam" id="PF13419">
    <property type="entry name" value="HAD_2"/>
    <property type="match status" value="1"/>
</dbReference>
<dbReference type="SUPFAM" id="SSF56784">
    <property type="entry name" value="HAD-like"/>
    <property type="match status" value="1"/>
</dbReference>
<dbReference type="PANTHER" id="PTHR43434:SF1">
    <property type="entry name" value="PHOSPHOGLYCOLATE PHOSPHATASE"/>
    <property type="match status" value="1"/>
</dbReference>
<proteinExistence type="predicted"/>
<keyword evidence="2" id="KW-1185">Reference proteome</keyword>
<dbReference type="Proteomes" id="UP000434036">
    <property type="component" value="Unassembled WGS sequence"/>
</dbReference>
<dbReference type="EMBL" id="WUUQ01000001">
    <property type="protein sequence ID" value="MXQ72560.1"/>
    <property type="molecule type" value="Genomic_DNA"/>
</dbReference>
<dbReference type="InterPro" id="IPR050155">
    <property type="entry name" value="HAD-like_hydrolase_sf"/>
</dbReference>
<dbReference type="InterPro" id="IPR023198">
    <property type="entry name" value="PGP-like_dom2"/>
</dbReference>